<accession>A0A0P0GMB7</accession>
<dbReference type="Pfam" id="PF10543">
    <property type="entry name" value="ORF6N"/>
    <property type="match status" value="1"/>
</dbReference>
<evidence type="ECO:0000313" key="3">
    <source>
        <dbReference type="Proteomes" id="UP000061809"/>
    </source>
</evidence>
<sequence length="313" mass="36427">MDESMNHTNGLQPVTNCDRLSNVTQIEGRILSIRNIQVMIDRDLAELYGVDTKVLNQAVKRNIERFTERFRFQLSQDETKELVANCDRFESLKHSSVCPYVFTEQGVAMLSSVLRSETAVYVSIQIMDAFVAMRRFLVNNAQVFQRLEMIEYHQLEIQQHQQEADKRIDEIFQKFEEKETTSQGIFFDGQVFDAYVFVSDLIKKAKTSIVLIDNYVDETVLTMLDKRDNGIVVTIYTQQISRQLQLDINRHNAQYPPITANVFRQAHDRFLIIDDEVYHIGASIKDLGKKWFGFTLMKDITANEIINRINGRH</sequence>
<proteinExistence type="predicted"/>
<dbReference type="EMBL" id="CP012801">
    <property type="protein sequence ID" value="ALJ58278.1"/>
    <property type="molecule type" value="Genomic_DNA"/>
</dbReference>
<organism evidence="2 3">
    <name type="scientific">Bacteroides cellulosilyticus</name>
    <dbReference type="NCBI Taxonomy" id="246787"/>
    <lineage>
        <taxon>Bacteria</taxon>
        <taxon>Pseudomonadati</taxon>
        <taxon>Bacteroidota</taxon>
        <taxon>Bacteroidia</taxon>
        <taxon>Bacteroidales</taxon>
        <taxon>Bacteroidaceae</taxon>
        <taxon>Bacteroides</taxon>
    </lineage>
</organism>
<evidence type="ECO:0000313" key="2">
    <source>
        <dbReference type="EMBL" id="ALJ58278.1"/>
    </source>
</evidence>
<evidence type="ECO:0000259" key="1">
    <source>
        <dbReference type="Pfam" id="PF10543"/>
    </source>
</evidence>
<feature type="domain" description="KilA-N DNA-binding" evidence="1">
    <location>
        <begin position="29"/>
        <end position="113"/>
    </location>
</feature>
<dbReference type="PATRIC" id="fig|246787.4.peg.1047"/>
<protein>
    <submittedName>
        <fullName evidence="2">ORF6N domain protein</fullName>
    </submittedName>
</protein>
<dbReference type="AlphaFoldDB" id="A0A0P0GMB7"/>
<dbReference type="SUPFAM" id="SSF56024">
    <property type="entry name" value="Phospholipase D/nuclease"/>
    <property type="match status" value="1"/>
</dbReference>
<dbReference type="InterPro" id="IPR018873">
    <property type="entry name" value="KilA-N_DNA-bd_domain"/>
</dbReference>
<dbReference type="KEGG" id="bcel:BcellWH2_01016"/>
<reference evidence="2 3" key="1">
    <citation type="journal article" date="2015" name="Science">
        <title>Genetic determinants of in vivo fitness and diet responsiveness in multiple human gut Bacteroides.</title>
        <authorList>
            <person name="Wu M."/>
            <person name="McNulty N.P."/>
            <person name="Rodionov D.A."/>
            <person name="Khoroshkin M.S."/>
            <person name="Griffin N.W."/>
            <person name="Cheng J."/>
            <person name="Latreille P."/>
            <person name="Kerstetter R.A."/>
            <person name="Terrapon N."/>
            <person name="Henrissat B."/>
            <person name="Osterman A.L."/>
            <person name="Gordon J.I."/>
        </authorList>
    </citation>
    <scope>NUCLEOTIDE SEQUENCE [LARGE SCALE GENOMIC DNA]</scope>
    <source>
        <strain evidence="2 3">WH2</strain>
    </source>
</reference>
<gene>
    <name evidence="2" type="ORF">BcellWH2_01016</name>
</gene>
<dbReference type="Proteomes" id="UP000061809">
    <property type="component" value="Chromosome"/>
</dbReference>
<name>A0A0P0GMB7_9BACE</name>